<organism evidence="2 3">
    <name type="scientific">Tilletia horrida</name>
    <dbReference type="NCBI Taxonomy" id="155126"/>
    <lineage>
        <taxon>Eukaryota</taxon>
        <taxon>Fungi</taxon>
        <taxon>Dikarya</taxon>
        <taxon>Basidiomycota</taxon>
        <taxon>Ustilaginomycotina</taxon>
        <taxon>Exobasidiomycetes</taxon>
        <taxon>Tilletiales</taxon>
        <taxon>Tilletiaceae</taxon>
        <taxon>Tilletia</taxon>
    </lineage>
</organism>
<dbReference type="EMBL" id="JAPDMZ010000101">
    <property type="protein sequence ID" value="KAK0550016.1"/>
    <property type="molecule type" value="Genomic_DNA"/>
</dbReference>
<feature type="compositionally biased region" description="Low complexity" evidence="1">
    <location>
        <begin position="55"/>
        <end position="68"/>
    </location>
</feature>
<proteinExistence type="predicted"/>
<gene>
    <name evidence="2" type="ORF">OC846_003850</name>
</gene>
<reference evidence="2" key="1">
    <citation type="journal article" date="2023" name="PhytoFront">
        <title>Draft Genome Resources of Seven Strains of Tilletia horrida, Causal Agent of Kernel Smut of Rice.</title>
        <authorList>
            <person name="Khanal S."/>
            <person name="Antony Babu S."/>
            <person name="Zhou X.G."/>
        </authorList>
    </citation>
    <scope>NUCLEOTIDE SEQUENCE</scope>
    <source>
        <strain evidence="2">TX6</strain>
    </source>
</reference>
<feature type="region of interest" description="Disordered" evidence="1">
    <location>
        <begin position="23"/>
        <end position="68"/>
    </location>
</feature>
<accession>A0AAN6GRF9</accession>
<name>A0AAN6GRF9_9BASI</name>
<protein>
    <submittedName>
        <fullName evidence="2">Uncharacterized protein</fullName>
    </submittedName>
</protein>
<evidence type="ECO:0000256" key="1">
    <source>
        <dbReference type="SAM" id="MobiDB-lite"/>
    </source>
</evidence>
<dbReference type="Proteomes" id="UP001176517">
    <property type="component" value="Unassembled WGS sequence"/>
</dbReference>
<dbReference type="AlphaFoldDB" id="A0AAN6GRF9"/>
<comment type="caution">
    <text evidence="2">The sequence shown here is derived from an EMBL/GenBank/DDBJ whole genome shotgun (WGS) entry which is preliminary data.</text>
</comment>
<feature type="region of interest" description="Disordered" evidence="1">
    <location>
        <begin position="157"/>
        <end position="181"/>
    </location>
</feature>
<evidence type="ECO:0000313" key="2">
    <source>
        <dbReference type="EMBL" id="KAK0550016.1"/>
    </source>
</evidence>
<evidence type="ECO:0000313" key="3">
    <source>
        <dbReference type="Proteomes" id="UP001176517"/>
    </source>
</evidence>
<keyword evidence="3" id="KW-1185">Reference proteome</keyword>
<sequence length="205" mass="21125">MSSATTTSNNSYSADRSHALAELQSNYGMPGGLSGYRLPTLEKPSKTAEADLTPSSSDDGASFSTSSTANSSISKASLKAKAASFFKFASTPSSSSTKGNKRQAAAALAGLENDSMATLISTTSSSASQKPDPALVFAHMSSTYGVAGHGFSGYKIPNLENQDRRSSSSKKSARVQPARGTPEAVLAELLNSYGAPARSQLVSHT</sequence>